<feature type="region of interest" description="Disordered" evidence="1">
    <location>
        <begin position="112"/>
        <end position="137"/>
    </location>
</feature>
<evidence type="ECO:0000313" key="3">
    <source>
        <dbReference type="Proteomes" id="UP000717328"/>
    </source>
</evidence>
<gene>
    <name evidence="2" type="ORF">H0H81_002995</name>
</gene>
<comment type="caution">
    <text evidence="2">The sequence shown here is derived from an EMBL/GenBank/DDBJ whole genome shotgun (WGS) entry which is preliminary data.</text>
</comment>
<feature type="non-terminal residue" evidence="2">
    <location>
        <position position="137"/>
    </location>
</feature>
<dbReference type="EMBL" id="JABCKI010000856">
    <property type="protein sequence ID" value="KAG5649587.1"/>
    <property type="molecule type" value="Genomic_DNA"/>
</dbReference>
<dbReference type="Proteomes" id="UP000717328">
    <property type="component" value="Unassembled WGS sequence"/>
</dbReference>
<protein>
    <submittedName>
        <fullName evidence="2">Uncharacterized protein</fullName>
    </submittedName>
</protein>
<feature type="compositionally biased region" description="Basic and acidic residues" evidence="1">
    <location>
        <begin position="30"/>
        <end position="39"/>
    </location>
</feature>
<feature type="compositionally biased region" description="Polar residues" evidence="1">
    <location>
        <begin position="1"/>
        <end position="15"/>
    </location>
</feature>
<organism evidence="2 3">
    <name type="scientific">Sphagnurus paluster</name>
    <dbReference type="NCBI Taxonomy" id="117069"/>
    <lineage>
        <taxon>Eukaryota</taxon>
        <taxon>Fungi</taxon>
        <taxon>Dikarya</taxon>
        <taxon>Basidiomycota</taxon>
        <taxon>Agaricomycotina</taxon>
        <taxon>Agaricomycetes</taxon>
        <taxon>Agaricomycetidae</taxon>
        <taxon>Agaricales</taxon>
        <taxon>Tricholomatineae</taxon>
        <taxon>Lyophyllaceae</taxon>
        <taxon>Sphagnurus</taxon>
    </lineage>
</organism>
<keyword evidence="3" id="KW-1185">Reference proteome</keyword>
<feature type="region of interest" description="Disordered" evidence="1">
    <location>
        <begin position="1"/>
        <end position="40"/>
    </location>
</feature>
<dbReference type="AlphaFoldDB" id="A0A9P7GMF0"/>
<name>A0A9P7GMF0_9AGAR</name>
<reference evidence="2" key="1">
    <citation type="submission" date="2021-02" db="EMBL/GenBank/DDBJ databases">
        <authorList>
            <person name="Nieuwenhuis M."/>
            <person name="Van De Peppel L.J.J."/>
        </authorList>
    </citation>
    <scope>NUCLEOTIDE SEQUENCE</scope>
    <source>
        <strain evidence="2">D49</strain>
    </source>
</reference>
<accession>A0A9P7GMF0</accession>
<evidence type="ECO:0000256" key="1">
    <source>
        <dbReference type="SAM" id="MobiDB-lite"/>
    </source>
</evidence>
<feature type="region of interest" description="Disordered" evidence="1">
    <location>
        <begin position="56"/>
        <end position="93"/>
    </location>
</feature>
<evidence type="ECO:0000313" key="2">
    <source>
        <dbReference type="EMBL" id="KAG5649587.1"/>
    </source>
</evidence>
<sequence length="137" mass="14145">MSSDKTITDSTTQYASPGCNGRAQQMKRAPKVDLTKDDTPGAGGYFAYGGMISSRSRRMPPKVASGGRDAPPPAQYVAYGGPGHTGTHDIPPKGFTSADYLSYAGLGCSPRKEITPEVPSAEQEAGLAVSASTVSST</sequence>
<proteinExistence type="predicted"/>
<reference evidence="2" key="2">
    <citation type="submission" date="2021-10" db="EMBL/GenBank/DDBJ databases">
        <title>Phylogenomics reveals ancestral predisposition of the termite-cultivated fungus Termitomyces towards a domesticated lifestyle.</title>
        <authorList>
            <person name="Auxier B."/>
            <person name="Grum-Grzhimaylo A."/>
            <person name="Cardenas M.E."/>
            <person name="Lodge J.D."/>
            <person name="Laessoe T."/>
            <person name="Pedersen O."/>
            <person name="Smith M.E."/>
            <person name="Kuyper T.W."/>
            <person name="Franco-Molano E.A."/>
            <person name="Baroni T.J."/>
            <person name="Aanen D.K."/>
        </authorList>
    </citation>
    <scope>NUCLEOTIDE SEQUENCE</scope>
    <source>
        <strain evidence="2">D49</strain>
    </source>
</reference>